<sequence>MNAPRPNATTHRLFQVHRKTASQAPAHETARAPAPTAAAQEQAARITESGMKADVFERVV</sequence>
<evidence type="ECO:0000313" key="2">
    <source>
        <dbReference type="EMBL" id="ARF53017.1"/>
    </source>
</evidence>
<gene>
    <name evidence="2" type="ORF">B1H19_01380</name>
</gene>
<dbReference type="STRING" id="553510.B1H19_01380"/>
<dbReference type="AlphaFoldDB" id="A0A1V0TJA0"/>
<accession>A0A1V0TJA0</accession>
<dbReference type="Proteomes" id="UP000192726">
    <property type="component" value="Chromosome"/>
</dbReference>
<feature type="region of interest" description="Disordered" evidence="1">
    <location>
        <begin position="17"/>
        <end position="45"/>
    </location>
</feature>
<name>A0A1V0TJA0_9ACTN</name>
<keyword evidence="3" id="KW-1185">Reference proteome</keyword>
<organism evidence="2 3">
    <name type="scientific">Streptomyces gilvosporeus</name>
    <dbReference type="NCBI Taxonomy" id="553510"/>
    <lineage>
        <taxon>Bacteria</taxon>
        <taxon>Bacillati</taxon>
        <taxon>Actinomycetota</taxon>
        <taxon>Actinomycetes</taxon>
        <taxon>Kitasatosporales</taxon>
        <taxon>Streptomycetaceae</taxon>
        <taxon>Streptomyces</taxon>
    </lineage>
</organism>
<reference evidence="2 3" key="1">
    <citation type="submission" date="2017-04" db="EMBL/GenBank/DDBJ databases">
        <title>Complete Genome Sequence of Streptomyces gilvosporeus F607, a Capable Producer of Natamycin.</title>
        <authorList>
            <person name="Zong G."/>
            <person name="Zhong C."/>
            <person name="Fu J."/>
            <person name="Qin R."/>
            <person name="Cao G."/>
        </authorList>
    </citation>
    <scope>NUCLEOTIDE SEQUENCE [LARGE SCALE GENOMIC DNA]</scope>
    <source>
        <strain evidence="2 3">F607</strain>
    </source>
</reference>
<evidence type="ECO:0000313" key="3">
    <source>
        <dbReference type="Proteomes" id="UP000192726"/>
    </source>
</evidence>
<dbReference type="EMBL" id="CP020569">
    <property type="protein sequence ID" value="ARF53017.1"/>
    <property type="molecule type" value="Genomic_DNA"/>
</dbReference>
<protein>
    <submittedName>
        <fullName evidence="2">Uncharacterized protein</fullName>
    </submittedName>
</protein>
<dbReference type="KEGG" id="sgv:B1H19_01380"/>
<feature type="compositionally biased region" description="Low complexity" evidence="1">
    <location>
        <begin position="23"/>
        <end position="45"/>
    </location>
</feature>
<proteinExistence type="predicted"/>
<evidence type="ECO:0000256" key="1">
    <source>
        <dbReference type="SAM" id="MobiDB-lite"/>
    </source>
</evidence>